<dbReference type="Proteomes" id="UP000234681">
    <property type="component" value="Chromosome 7"/>
</dbReference>
<proteinExistence type="predicted"/>
<evidence type="ECO:0000256" key="1">
    <source>
        <dbReference type="SAM" id="MobiDB-lite"/>
    </source>
</evidence>
<evidence type="ECO:0000313" key="3">
    <source>
        <dbReference type="Proteomes" id="UP000234681"/>
    </source>
</evidence>
<feature type="non-terminal residue" evidence="2">
    <location>
        <position position="66"/>
    </location>
</feature>
<reference evidence="2 3" key="1">
    <citation type="submission" date="2005-09" db="EMBL/GenBank/DDBJ databases">
        <authorList>
            <person name="Mural R.J."/>
            <person name="Li P.W."/>
            <person name="Adams M.D."/>
            <person name="Amanatides P.G."/>
            <person name="Baden-Tillson H."/>
            <person name="Barnstead M."/>
            <person name="Chin S.H."/>
            <person name="Dew I."/>
            <person name="Evans C.A."/>
            <person name="Ferriera S."/>
            <person name="Flanigan M."/>
            <person name="Fosler C."/>
            <person name="Glodek A."/>
            <person name="Gu Z."/>
            <person name="Holt R.A."/>
            <person name="Jennings D."/>
            <person name="Kraft C.L."/>
            <person name="Lu F."/>
            <person name="Nguyen T."/>
            <person name="Nusskern D.R."/>
            <person name="Pfannkoch C.M."/>
            <person name="Sitter C."/>
            <person name="Sutton G.G."/>
            <person name="Venter J.C."/>
            <person name="Wang Z."/>
            <person name="Woodage T."/>
            <person name="Zheng X.H."/>
            <person name="Zhong F."/>
        </authorList>
    </citation>
    <scope>NUCLEOTIDE SEQUENCE [LARGE SCALE GENOMIC DNA]</scope>
    <source>
        <strain>BN</strain>
        <strain evidence="3">Sprague-Dawley</strain>
    </source>
</reference>
<dbReference type="EMBL" id="CH473960">
    <property type="protein sequence ID" value="EDM16597.1"/>
    <property type="molecule type" value="Genomic_DNA"/>
</dbReference>
<organism evidence="2 3">
    <name type="scientific">Rattus norvegicus</name>
    <name type="common">Rat</name>
    <dbReference type="NCBI Taxonomy" id="10116"/>
    <lineage>
        <taxon>Eukaryota</taxon>
        <taxon>Metazoa</taxon>
        <taxon>Chordata</taxon>
        <taxon>Craniata</taxon>
        <taxon>Vertebrata</taxon>
        <taxon>Euteleostomi</taxon>
        <taxon>Mammalia</taxon>
        <taxon>Eutheria</taxon>
        <taxon>Euarchontoglires</taxon>
        <taxon>Glires</taxon>
        <taxon>Rodentia</taxon>
        <taxon>Myomorpha</taxon>
        <taxon>Muroidea</taxon>
        <taxon>Muridae</taxon>
        <taxon>Murinae</taxon>
        <taxon>Rattus</taxon>
    </lineage>
</organism>
<feature type="region of interest" description="Disordered" evidence="1">
    <location>
        <begin position="1"/>
        <end position="26"/>
    </location>
</feature>
<dbReference type="AlphaFoldDB" id="A6IGV1"/>
<sequence>MRFQFDGQATINETHSPAQLEMEDQSTTDVFEQQNGGLHLLAVPGLAAQVEEEPRERRLGLEWGSK</sequence>
<gene>
    <name evidence="2" type="ORF">rCG_48964</name>
</gene>
<protein>
    <submittedName>
        <fullName evidence="2">RCG48964</fullName>
    </submittedName>
</protein>
<evidence type="ECO:0000313" key="2">
    <source>
        <dbReference type="EMBL" id="EDM16597.1"/>
    </source>
</evidence>
<name>A6IGV1_RAT</name>
<accession>A6IGV1</accession>
<feature type="compositionally biased region" description="Polar residues" evidence="1">
    <location>
        <begin position="7"/>
        <end position="17"/>
    </location>
</feature>
<dbReference type="Gene3D" id="3.10.20.90">
    <property type="entry name" value="Phosphatidylinositol 3-kinase Catalytic Subunit, Chain A, domain 1"/>
    <property type="match status" value="1"/>
</dbReference>